<keyword evidence="3" id="KW-1185">Reference proteome</keyword>
<feature type="compositionally biased region" description="Low complexity" evidence="1">
    <location>
        <begin position="1135"/>
        <end position="1148"/>
    </location>
</feature>
<feature type="compositionally biased region" description="Basic and acidic residues" evidence="1">
    <location>
        <begin position="496"/>
        <end position="507"/>
    </location>
</feature>
<feature type="compositionally biased region" description="Low complexity" evidence="1">
    <location>
        <begin position="1"/>
        <end position="13"/>
    </location>
</feature>
<organism evidence="2 3">
    <name type="scientific">Exidia glandulosa HHB12029</name>
    <dbReference type="NCBI Taxonomy" id="1314781"/>
    <lineage>
        <taxon>Eukaryota</taxon>
        <taxon>Fungi</taxon>
        <taxon>Dikarya</taxon>
        <taxon>Basidiomycota</taxon>
        <taxon>Agaricomycotina</taxon>
        <taxon>Agaricomycetes</taxon>
        <taxon>Auriculariales</taxon>
        <taxon>Exidiaceae</taxon>
        <taxon>Exidia</taxon>
    </lineage>
</organism>
<evidence type="ECO:0000256" key="1">
    <source>
        <dbReference type="SAM" id="MobiDB-lite"/>
    </source>
</evidence>
<name>A0A166NJU8_EXIGL</name>
<feature type="compositionally biased region" description="Low complexity" evidence="1">
    <location>
        <begin position="156"/>
        <end position="169"/>
    </location>
</feature>
<feature type="compositionally biased region" description="Polar residues" evidence="1">
    <location>
        <begin position="112"/>
        <end position="126"/>
    </location>
</feature>
<accession>A0A166NJU8</accession>
<dbReference type="PANTHER" id="PTHR35711:SF1">
    <property type="entry name" value="ECTODERMAL, ISOFORM F"/>
    <property type="match status" value="1"/>
</dbReference>
<feature type="compositionally biased region" description="Pro residues" evidence="1">
    <location>
        <begin position="1232"/>
        <end position="1247"/>
    </location>
</feature>
<reference evidence="2 3" key="1">
    <citation type="journal article" date="2016" name="Mol. Biol. Evol.">
        <title>Comparative Genomics of Early-Diverging Mushroom-Forming Fungi Provides Insights into the Origins of Lignocellulose Decay Capabilities.</title>
        <authorList>
            <person name="Nagy L.G."/>
            <person name="Riley R."/>
            <person name="Tritt A."/>
            <person name="Adam C."/>
            <person name="Daum C."/>
            <person name="Floudas D."/>
            <person name="Sun H."/>
            <person name="Yadav J.S."/>
            <person name="Pangilinan J."/>
            <person name="Larsson K.H."/>
            <person name="Matsuura K."/>
            <person name="Barry K."/>
            <person name="Labutti K."/>
            <person name="Kuo R."/>
            <person name="Ohm R.A."/>
            <person name="Bhattacharya S.S."/>
            <person name="Shirouzu T."/>
            <person name="Yoshinaga Y."/>
            <person name="Martin F.M."/>
            <person name="Grigoriev I.V."/>
            <person name="Hibbett D.S."/>
        </authorList>
    </citation>
    <scope>NUCLEOTIDE SEQUENCE [LARGE SCALE GENOMIC DNA]</scope>
    <source>
        <strain evidence="2 3">HHB12029</strain>
    </source>
</reference>
<feature type="compositionally biased region" description="Polar residues" evidence="1">
    <location>
        <begin position="95"/>
        <end position="105"/>
    </location>
</feature>
<feature type="compositionally biased region" description="Low complexity" evidence="1">
    <location>
        <begin position="1222"/>
        <end position="1231"/>
    </location>
</feature>
<evidence type="ECO:0000313" key="3">
    <source>
        <dbReference type="Proteomes" id="UP000077266"/>
    </source>
</evidence>
<feature type="compositionally biased region" description="Pro residues" evidence="1">
    <location>
        <begin position="1294"/>
        <end position="1307"/>
    </location>
</feature>
<feature type="region of interest" description="Disordered" evidence="1">
    <location>
        <begin position="336"/>
        <end position="553"/>
    </location>
</feature>
<feature type="compositionally biased region" description="Low complexity" evidence="1">
    <location>
        <begin position="989"/>
        <end position="1036"/>
    </location>
</feature>
<feature type="region of interest" description="Disordered" evidence="1">
    <location>
        <begin position="963"/>
        <end position="1356"/>
    </location>
</feature>
<dbReference type="Proteomes" id="UP000077266">
    <property type="component" value="Unassembled WGS sequence"/>
</dbReference>
<feature type="region of interest" description="Disordered" evidence="1">
    <location>
        <begin position="896"/>
        <end position="916"/>
    </location>
</feature>
<feature type="compositionally biased region" description="Acidic residues" evidence="1">
    <location>
        <begin position="484"/>
        <end position="495"/>
    </location>
</feature>
<feature type="compositionally biased region" description="Basic and acidic residues" evidence="1">
    <location>
        <begin position="1311"/>
        <end position="1322"/>
    </location>
</feature>
<gene>
    <name evidence="2" type="ORF">EXIGLDRAFT_707413</name>
</gene>
<dbReference type="PANTHER" id="PTHR35711">
    <property type="entry name" value="EXPRESSED PROTEIN"/>
    <property type="match status" value="1"/>
</dbReference>
<dbReference type="EMBL" id="KV426654">
    <property type="protein sequence ID" value="KZV79238.1"/>
    <property type="molecule type" value="Genomic_DNA"/>
</dbReference>
<feature type="compositionally biased region" description="Basic and acidic residues" evidence="1">
    <location>
        <begin position="57"/>
        <end position="67"/>
    </location>
</feature>
<proteinExistence type="predicted"/>
<feature type="compositionally biased region" description="Low complexity" evidence="1">
    <location>
        <begin position="353"/>
        <end position="374"/>
    </location>
</feature>
<dbReference type="InParanoid" id="A0A166NJU8"/>
<evidence type="ECO:0000313" key="2">
    <source>
        <dbReference type="EMBL" id="KZV79238.1"/>
    </source>
</evidence>
<protein>
    <submittedName>
        <fullName evidence="2">Uncharacterized protein</fullName>
    </submittedName>
</protein>
<feature type="compositionally biased region" description="Acidic residues" evidence="1">
    <location>
        <begin position="1061"/>
        <end position="1105"/>
    </location>
</feature>
<feature type="compositionally biased region" description="Acidic residues" evidence="1">
    <location>
        <begin position="1160"/>
        <end position="1174"/>
    </location>
</feature>
<feature type="compositionally biased region" description="Acidic residues" evidence="1">
    <location>
        <begin position="526"/>
        <end position="546"/>
    </location>
</feature>
<sequence length="1449" mass="155437">MAQQVKKQSSDYSPSPPPDDKPGAGAQDASAQGHEGAPDGKPTAPGGQGKVAPSAVERARMPSEAHQARQAAAVASDPDNPQTGLAPIQEDPGTLDTTTDAQTGPQAGYGLTSPSTVNGPAGSTQRARSRAPSVAPTAPRAPSAVPALQRVPSGTRAPSRALSAAPSAAGDSEYPAAADEDVITPATWILLIKAKLPPAAVDVARKYKKDWDILPLAALYIDALKIVNAEISNVEHDSWASSVPSDDIDLMARWWAFTFTDQEFQQMYHPAKTNKLGEDERESMEETIAQRRESKGVVIYRDLVHGLREEKKKNEAAVTSTRFATPALDQRAVGEPAIATLDTMETPVESATRRTSAGSATARGAPRSSGNKSSGSDDDDDTPITKLKSKPTPAAPNATDNDEVDQLDSQADLPAHPPTGGKTLPFTGQLAPTTAAGASRSTAPKGANGPAKKRKDRPNGKASGKSAVATAGPPSPSTQLDLAEALEMEVDPEADDTPRLTAKEKGKGCANAQAAAPQVQDKVPDVAEEDDDDDDEGDLSDSEDEDRPLAVEPDRATHARAWLLQIVADMKQLAEYAEMPVEEVERLVRGGVSRGAKSSGLWNVFQRFWGFKDAYPPLSLLKTQYGKISASKAFKKLVADVGIARVADILVTFATTHPSGTVTNTGPMQVQQFREIAYDQAARAKYLYNIHGISSVTLFSLNNFALGTDDSTWAVWSEPAAGFLERLAPMAGQSILNMFRIHTLYRESESRLQTAIGAAHGRAAMQPATSDIQFGREPDLPRRDLYGDLAYMRSAEMSDLLRDILRAWCDSVGRGVWPMRVFSSGQPASDMRCYNSLPASFVVHHIMGDKWRWFVPIPGCPGLKTESGHPLHAPEARWSLEDLFKRPYTFKLVPSRPATEEERANPAYRDPSGNTPNFVVWQTTKVDDPNHPLFGQEIVMFDNLMTNSPTVYELRVFTRVQKPEKGDESLPRSSILPRPALRVSRRAQGSATSATGAAPSASSGRTQPAAAAAGASPSRARATGRAPSRSSRTTRSSSRRRGSSSTRARGGRRSRAVAQDSSEDEDEMPLESEDEEEEEEEGEDQDDDDDDASGSQGDNEDGDKNDDEHGSSGGEARQDEEEEEHPPAPPPPKSSAPSKAASAGAKSGTARKKSAVAAAVEDDDGEPDGDEEEDPNKVFFRNKKVDKGTKKVDKAPQVDKVRSAPDAEWRSPSGMRMEVVLTARKPAKATAQPPPPSHLPSPAPATPPADLQAPEEPGTPTPAAPKRAASKKHADLPPRAPSARPRTPSRLSRPPEPLTARPPPEPPAVTTDKDGKRARDTQDDVLVEEAPPKKRSKSKATASTSAVQEEPRAKSVSFEVELPRKLHNGKDIPSELNGITTAQKKAFKMAWKEFFASASTGDAPSASALYTLVDIYGHWKKGVRKEPQLTAAMKEVKAYQSSLPDPEEE</sequence>
<feature type="compositionally biased region" description="Basic and acidic residues" evidence="1">
    <location>
        <begin position="1183"/>
        <end position="1209"/>
    </location>
</feature>
<feature type="region of interest" description="Disordered" evidence="1">
    <location>
        <begin position="1"/>
        <end position="174"/>
    </location>
</feature>
<feature type="compositionally biased region" description="Low complexity" evidence="1">
    <location>
        <begin position="1281"/>
        <end position="1292"/>
    </location>
</feature>